<sequence length="1181" mass="128967">MVRRGARVAGMSVPDYTQAAEEHQSLLVLVQPVGVLSEDAFQRVFDRVAALTQVGTRDSSRAVCVRYRRHYPPDNNHWGDFQTHRKVVGLIGVAECASAQRWPHTFESFQQLRTVHAHSLFDSRLLVLGISGDAAEQPRSDVVFYRDADSCDGLEARVEEFVGSLFIVLESKRLDRASEKSGDKIPLLCVPFEKKDFVGLDTESRNYRKRCQGRMRKHVGDLSLQAGMLQDALVNYHIAVETLRSINDFLWLGAALEGLCAASVIYHYPNGTGPKPAPRKTSGALAPPDGDRKQRSGAQELLIDPGTLTSNGLSADPSTEIGRTKNCLSPDEIVERYREAIGFYGKFKLASVVELEACIKVVRVLALQKKRIEASDFLQNAVYIHTGVSEEERIQRFAALADLYDLIGFRRKASFFKRVAAMQCVGPHVAEPGWKACYRLLLDTLPGYSLSLDPSHYNQGLHQGWPAVQLRVLHELVYASRRMGNPALGVRHMSFLLHTMLDFLSEQEKKEVSQVLETYTARCPGHTATIDVWEGLAIPAVPFTRLPIVRSLKPLNLPLTLRPERLKGREGHGTPVKSSPFIYSPIVSHTRRDPNDNPNKIDFQWVQGDVCEVQLKVYNPMPFELRVENVALLTSGVEFESLPAALSLPAESGLYPVTLVGVPKTTGQITIQGYETTVFGVRSRCEVADLALGAAASPGDGVGAEEPAMKGKSIAGACEVVVVPALPLLQISTSLSRAASSLSPTAGEEVAAGSMCVRAFNGEPLSVTVRIRNIGKVAAETLELQLTPAQSRGESVCDLLTWETQEVLSQLPLAPGAVATLTLHLQSQLDFSSEGFLMELHDDTVTVTGTPFASPARQLMKPRLEMRAPGGTPPDHKHSGAGRLRTLEGTLAVRYTGGAGGVAGYYRRVTLGVRVEVEPSVVFARIGSLPATSSRQCHLLLDVLNTTDMEMLLSSHGNQDLALHSHELKRVAVQVDKLQWEEPPDPRDSPVCILGPERPAQSPVECQEINQKLDIRWKLLSSGREGEASVETVLSTAVLEHLRLAPLQWVVEMCEQVCVGGEIVHCLVGEPAPFTVMLTNHSCRDVGLFTMSVEPCRDLHNGETETAGIAHEVAFVGSTSALIDTVSPGGSYSFSCAPLFLFPGDYFLEIKLQENGGSTLPPAWLCPPRVHVSATVPCSPP</sequence>
<evidence type="ECO:0000313" key="5">
    <source>
        <dbReference type="Proteomes" id="UP001318040"/>
    </source>
</evidence>
<organism evidence="5 6">
    <name type="scientific">Petromyzon marinus</name>
    <name type="common">Sea lamprey</name>
    <dbReference type="NCBI Taxonomy" id="7757"/>
    <lineage>
        <taxon>Eukaryota</taxon>
        <taxon>Metazoa</taxon>
        <taxon>Chordata</taxon>
        <taxon>Craniata</taxon>
        <taxon>Vertebrata</taxon>
        <taxon>Cyclostomata</taxon>
        <taxon>Hyperoartia</taxon>
        <taxon>Petromyzontiformes</taxon>
        <taxon>Petromyzontidae</taxon>
        <taxon>Petromyzon</taxon>
    </lineage>
</organism>
<evidence type="ECO:0000313" key="6">
    <source>
        <dbReference type="RefSeq" id="XP_032810453.1"/>
    </source>
</evidence>
<dbReference type="InterPro" id="IPR013935">
    <property type="entry name" value="Trs120_TRAPPC9"/>
</dbReference>
<dbReference type="KEGG" id="pmrn:116942533"/>
<dbReference type="AlphaFoldDB" id="A0AAJ7T5B7"/>
<feature type="region of interest" description="Disordered" evidence="2">
    <location>
        <begin position="272"/>
        <end position="296"/>
    </location>
</feature>
<dbReference type="PANTHER" id="PTHR21512:SF5">
    <property type="entry name" value="TRAFFICKING PROTEIN PARTICLE COMPLEX SUBUNIT 9"/>
    <property type="match status" value="1"/>
</dbReference>
<dbReference type="Pfam" id="PF26254">
    <property type="entry name" value="Ig_TRAPPC9-Trs120_1st"/>
    <property type="match status" value="1"/>
</dbReference>
<gene>
    <name evidence="6" type="primary">TRAPPC9</name>
</gene>
<dbReference type="CTD" id="83696"/>
<comment type="similarity">
    <text evidence="1">Belongs to the NIBP family.</text>
</comment>
<proteinExistence type="inferred from homology"/>
<keyword evidence="5" id="KW-1185">Reference proteome</keyword>
<name>A0AAJ7T5B7_PETMA</name>
<evidence type="ECO:0000256" key="1">
    <source>
        <dbReference type="ARBA" id="ARBA00008459"/>
    </source>
</evidence>
<feature type="domain" description="Trs120/TRAPPC9 N-terminal" evidence="3">
    <location>
        <begin position="196"/>
        <end position="268"/>
    </location>
</feature>
<reference evidence="6" key="1">
    <citation type="submission" date="2025-08" db="UniProtKB">
        <authorList>
            <consortium name="RefSeq"/>
        </authorList>
    </citation>
    <scope>IDENTIFICATION</scope>
    <source>
        <tissue evidence="6">Sperm</tissue>
    </source>
</reference>
<dbReference type="Pfam" id="PF08626">
    <property type="entry name" value="TRAPPC9-Trs120"/>
    <property type="match status" value="1"/>
</dbReference>
<dbReference type="GO" id="GO:0005802">
    <property type="term" value="C:trans-Golgi network"/>
    <property type="evidence" value="ECO:0007669"/>
    <property type="project" value="TreeGrafter"/>
</dbReference>
<dbReference type="InterPro" id="IPR058563">
    <property type="entry name" value="Trs120_TRAPPC9_N"/>
</dbReference>
<dbReference type="RefSeq" id="XP_032810453.1">
    <property type="nucleotide sequence ID" value="XM_032954562.1"/>
</dbReference>
<protein>
    <submittedName>
        <fullName evidence="6">Trafficking protein particle complex subunit 9 isoform X1</fullName>
    </submittedName>
</protein>
<dbReference type="Proteomes" id="UP001318040">
    <property type="component" value="Chromosome 15"/>
</dbReference>
<evidence type="ECO:0000259" key="4">
    <source>
        <dbReference type="Pfam" id="PF26254"/>
    </source>
</evidence>
<evidence type="ECO:0000259" key="3">
    <source>
        <dbReference type="Pfam" id="PF08626"/>
    </source>
</evidence>
<evidence type="ECO:0000256" key="2">
    <source>
        <dbReference type="SAM" id="MobiDB-lite"/>
    </source>
</evidence>
<accession>A0AAJ7T5B7</accession>
<dbReference type="InterPro" id="IPR058565">
    <property type="entry name" value="Ig_TRAPPC9_Trs120_1st"/>
</dbReference>
<feature type="domain" description="Trs120/TRAPPC9 first Ig-like" evidence="4">
    <location>
        <begin position="553"/>
        <end position="684"/>
    </location>
</feature>
<dbReference type="PANTHER" id="PTHR21512">
    <property type="entry name" value="TRAFFICKING PROTEIN PARTICLE COMPLEX SUBUNIT 9"/>
    <property type="match status" value="1"/>
</dbReference>